<evidence type="ECO:0000256" key="5">
    <source>
        <dbReference type="SAM" id="Coils"/>
    </source>
</evidence>
<feature type="coiled-coil region" evidence="5">
    <location>
        <begin position="209"/>
        <end position="236"/>
    </location>
</feature>
<keyword evidence="6" id="KW-1133">Transmembrane helix</keyword>
<evidence type="ECO:0000256" key="4">
    <source>
        <dbReference type="ARBA" id="ARBA00023172"/>
    </source>
</evidence>
<gene>
    <name evidence="7" type="primary">rmuC</name>
    <name evidence="7" type="ORF">M0G41_17280</name>
</gene>
<evidence type="ECO:0000256" key="2">
    <source>
        <dbReference type="ARBA" id="ARBA00009840"/>
    </source>
</evidence>
<keyword evidence="4" id="KW-0233">DNA recombination</keyword>
<comment type="function">
    <text evidence="1">Involved in DNA recombination.</text>
</comment>
<evidence type="ECO:0000313" key="7">
    <source>
        <dbReference type="EMBL" id="MCK7595415.1"/>
    </source>
</evidence>
<dbReference type="Proteomes" id="UP001431449">
    <property type="component" value="Unassembled WGS sequence"/>
</dbReference>
<evidence type="ECO:0000256" key="1">
    <source>
        <dbReference type="ARBA" id="ARBA00003416"/>
    </source>
</evidence>
<dbReference type="PANTHER" id="PTHR30563">
    <property type="entry name" value="DNA RECOMBINATION PROTEIN RMUC"/>
    <property type="match status" value="1"/>
</dbReference>
<reference evidence="7" key="1">
    <citation type="submission" date="2022-04" db="EMBL/GenBank/DDBJ databases">
        <title>Lysobacter sp. CAU 1642 isolated from sea sand.</title>
        <authorList>
            <person name="Kim W."/>
        </authorList>
    </citation>
    <scope>NUCLEOTIDE SEQUENCE</scope>
    <source>
        <strain evidence="7">CAU 1642</strain>
    </source>
</reference>
<feature type="coiled-coil region" evidence="5">
    <location>
        <begin position="45"/>
        <end position="124"/>
    </location>
</feature>
<dbReference type="PANTHER" id="PTHR30563:SF0">
    <property type="entry name" value="DNA RECOMBINATION PROTEIN RMUC"/>
    <property type="match status" value="1"/>
</dbReference>
<name>A0ABT0GLJ1_9GAMM</name>
<comment type="similarity">
    <text evidence="2">Belongs to the RmuC family.</text>
</comment>
<dbReference type="Pfam" id="PF02646">
    <property type="entry name" value="RmuC"/>
    <property type="match status" value="1"/>
</dbReference>
<comment type="caution">
    <text evidence="7">The sequence shown here is derived from an EMBL/GenBank/DDBJ whole genome shotgun (WGS) entry which is preliminary data.</text>
</comment>
<accession>A0ABT0GLJ1</accession>
<sequence>MAIDIQLLWWTAGGLIAGLLIGALFLRGRAAAEYRRGQLEKEPELERLRGRVEVLQDELSREQQMAQRNEAQMSALREELDEVSERYAADRARLEQIPPLREALDAAQQQLTQSRAEMASLQARHAEGEARAQTWLQANEEKLALLAAAEQRLRDSFQSLAQQLLDERSKRFGEQSQKEIGGIVEPLREQLKQFREALAATHAAEARERGALSQEIQSLKQLNQKISEDAINLTRALRGDSQAQGAWGELVLERILQASGLRAGSEYLVQTSFSDEDGGRSRPDVIVRLPEERDLVIDSKVSLVAYERHVVAEGDAAREQALREHVASLKRHVDQLSGRNYAELGELRTLDFVLMFVPVEAAFVEAIRRDEGLYVYALERNVALVSPSTLLATLRTVAHLWKIERRNLNAQEIAQRAGRLYDYFVSLVEEIETIGQQLDKAQKAQAKALRRLTEGGKGSIVLQVQTLADLGAQSRKQLPDALVRQAGSDEPGDPGED</sequence>
<proteinExistence type="inferred from homology"/>
<keyword evidence="6" id="KW-0812">Transmembrane</keyword>
<keyword evidence="8" id="KW-1185">Reference proteome</keyword>
<feature type="transmembrane region" description="Helical" evidence="6">
    <location>
        <begin position="6"/>
        <end position="26"/>
    </location>
</feature>
<evidence type="ECO:0000313" key="8">
    <source>
        <dbReference type="Proteomes" id="UP001431449"/>
    </source>
</evidence>
<dbReference type="InterPro" id="IPR003798">
    <property type="entry name" value="DNA_recombination_RmuC"/>
</dbReference>
<dbReference type="RefSeq" id="WP_248211357.1">
    <property type="nucleotide sequence ID" value="NZ_JALNMH010000017.1"/>
</dbReference>
<protein>
    <submittedName>
        <fullName evidence="7">DNA recombination protein RmuC</fullName>
    </submittedName>
</protein>
<evidence type="ECO:0000256" key="3">
    <source>
        <dbReference type="ARBA" id="ARBA00023054"/>
    </source>
</evidence>
<organism evidence="7 8">
    <name type="scientific">Pseudomarimonas salicorniae</name>
    <dbReference type="NCBI Taxonomy" id="2933270"/>
    <lineage>
        <taxon>Bacteria</taxon>
        <taxon>Pseudomonadati</taxon>
        <taxon>Pseudomonadota</taxon>
        <taxon>Gammaproteobacteria</taxon>
        <taxon>Lysobacterales</taxon>
        <taxon>Lysobacteraceae</taxon>
        <taxon>Pseudomarimonas</taxon>
    </lineage>
</organism>
<keyword evidence="3 5" id="KW-0175">Coiled coil</keyword>
<keyword evidence="6" id="KW-0472">Membrane</keyword>
<evidence type="ECO:0000256" key="6">
    <source>
        <dbReference type="SAM" id="Phobius"/>
    </source>
</evidence>
<dbReference type="EMBL" id="JALNMH010000017">
    <property type="protein sequence ID" value="MCK7595415.1"/>
    <property type="molecule type" value="Genomic_DNA"/>
</dbReference>